<feature type="compositionally biased region" description="Basic residues" evidence="1">
    <location>
        <begin position="71"/>
        <end position="94"/>
    </location>
</feature>
<dbReference type="EMBL" id="JAXBLV010000244">
    <property type="protein sequence ID" value="MDY3563661.1"/>
    <property type="molecule type" value="Genomic_DNA"/>
</dbReference>
<organism evidence="2 3">
    <name type="scientific">Gemmata algarum</name>
    <dbReference type="NCBI Taxonomy" id="2975278"/>
    <lineage>
        <taxon>Bacteria</taxon>
        <taxon>Pseudomonadati</taxon>
        <taxon>Planctomycetota</taxon>
        <taxon>Planctomycetia</taxon>
        <taxon>Gemmatales</taxon>
        <taxon>Gemmataceae</taxon>
        <taxon>Gemmata</taxon>
    </lineage>
</organism>
<keyword evidence="3" id="KW-1185">Reference proteome</keyword>
<gene>
    <name evidence="2" type="ORF">R5W23_005277</name>
</gene>
<protein>
    <submittedName>
        <fullName evidence="2">Uncharacterized protein</fullName>
    </submittedName>
</protein>
<proteinExistence type="predicted"/>
<dbReference type="Proteomes" id="UP001272242">
    <property type="component" value="Unassembled WGS sequence"/>
</dbReference>
<reference evidence="3" key="1">
    <citation type="journal article" date="2023" name="Mar. Drugs">
        <title>Gemmata algarum, a Novel Planctomycete Isolated from an Algal Mat, Displays Antimicrobial Activity.</title>
        <authorList>
            <person name="Kumar G."/>
            <person name="Kallscheuer N."/>
            <person name="Kashif M."/>
            <person name="Ahamad S."/>
            <person name="Jagadeeshwari U."/>
            <person name="Pannikurungottu S."/>
            <person name="Haufschild T."/>
            <person name="Kabuu M."/>
            <person name="Sasikala C."/>
            <person name="Jogler C."/>
            <person name="Ramana C."/>
        </authorList>
    </citation>
    <scope>NUCLEOTIDE SEQUENCE [LARGE SCALE GENOMIC DNA]</scope>
    <source>
        <strain evidence="3">JC673</strain>
    </source>
</reference>
<feature type="region of interest" description="Disordered" evidence="1">
    <location>
        <begin position="68"/>
        <end position="104"/>
    </location>
</feature>
<accession>A0ABU5F7T4</accession>
<comment type="caution">
    <text evidence="2">The sequence shown here is derived from an EMBL/GenBank/DDBJ whole genome shotgun (WGS) entry which is preliminary data.</text>
</comment>
<dbReference type="RefSeq" id="WP_320689816.1">
    <property type="nucleotide sequence ID" value="NZ_JAXBLV010000244.1"/>
</dbReference>
<name>A0ABU5F7T4_9BACT</name>
<evidence type="ECO:0000313" key="3">
    <source>
        <dbReference type="Proteomes" id="UP001272242"/>
    </source>
</evidence>
<sequence>MIRAAVRGEHGDEAAEERSHFSVAAELERTVEGMELAAPEEVWEPIPRWTAEQMGAWLRSVMRPVQLDRYKKAKRGPKKPKPRRTRFAAKKHVATARLSSGEQT</sequence>
<evidence type="ECO:0000313" key="2">
    <source>
        <dbReference type="EMBL" id="MDY3563661.1"/>
    </source>
</evidence>
<evidence type="ECO:0000256" key="1">
    <source>
        <dbReference type="SAM" id="MobiDB-lite"/>
    </source>
</evidence>